<proteinExistence type="predicted"/>
<evidence type="ECO:0000313" key="2">
    <source>
        <dbReference type="Proteomes" id="UP001056120"/>
    </source>
</evidence>
<comment type="caution">
    <text evidence="1">The sequence shown here is derived from an EMBL/GenBank/DDBJ whole genome shotgun (WGS) entry which is preliminary data.</text>
</comment>
<reference evidence="2" key="1">
    <citation type="journal article" date="2022" name="Mol. Ecol. Resour.">
        <title>The genomes of chicory, endive, great burdock and yacon provide insights into Asteraceae palaeo-polyploidization history and plant inulin production.</title>
        <authorList>
            <person name="Fan W."/>
            <person name="Wang S."/>
            <person name="Wang H."/>
            <person name="Wang A."/>
            <person name="Jiang F."/>
            <person name="Liu H."/>
            <person name="Zhao H."/>
            <person name="Xu D."/>
            <person name="Zhang Y."/>
        </authorList>
    </citation>
    <scope>NUCLEOTIDE SEQUENCE [LARGE SCALE GENOMIC DNA]</scope>
    <source>
        <strain evidence="2">cv. Yunnan</strain>
    </source>
</reference>
<dbReference type="Proteomes" id="UP001056120">
    <property type="component" value="Linkage Group LG29"/>
</dbReference>
<protein>
    <submittedName>
        <fullName evidence="1">Uncharacterized protein</fullName>
    </submittedName>
</protein>
<accession>A0ACB8XWX6</accession>
<reference evidence="1 2" key="2">
    <citation type="journal article" date="2022" name="Mol. Ecol. Resour.">
        <title>The genomes of chicory, endive, great burdock and yacon provide insights into Asteraceae paleo-polyploidization history and plant inulin production.</title>
        <authorList>
            <person name="Fan W."/>
            <person name="Wang S."/>
            <person name="Wang H."/>
            <person name="Wang A."/>
            <person name="Jiang F."/>
            <person name="Liu H."/>
            <person name="Zhao H."/>
            <person name="Xu D."/>
            <person name="Zhang Y."/>
        </authorList>
    </citation>
    <scope>NUCLEOTIDE SEQUENCE [LARGE SCALE GENOMIC DNA]</scope>
    <source>
        <strain evidence="2">cv. Yunnan</strain>
        <tissue evidence="1">Leaves</tissue>
    </source>
</reference>
<keyword evidence="2" id="KW-1185">Reference proteome</keyword>
<organism evidence="1 2">
    <name type="scientific">Smallanthus sonchifolius</name>
    <dbReference type="NCBI Taxonomy" id="185202"/>
    <lineage>
        <taxon>Eukaryota</taxon>
        <taxon>Viridiplantae</taxon>
        <taxon>Streptophyta</taxon>
        <taxon>Embryophyta</taxon>
        <taxon>Tracheophyta</taxon>
        <taxon>Spermatophyta</taxon>
        <taxon>Magnoliopsida</taxon>
        <taxon>eudicotyledons</taxon>
        <taxon>Gunneridae</taxon>
        <taxon>Pentapetalae</taxon>
        <taxon>asterids</taxon>
        <taxon>campanulids</taxon>
        <taxon>Asterales</taxon>
        <taxon>Asteraceae</taxon>
        <taxon>Asteroideae</taxon>
        <taxon>Heliantheae alliance</taxon>
        <taxon>Millerieae</taxon>
        <taxon>Smallanthus</taxon>
    </lineage>
</organism>
<sequence length="132" mass="14929">MTSGFGFGSTETTSLWSSRTGNFLTFTFVDMTFEYPLHGEVNSDDKNGQTKKSLLKYVDGKGKKTTQGSKAGSQENFSRERSGAETRARTREKTKEKTRVKKLDDCCQIELQNDDKDISWECIMDQETSKQA</sequence>
<dbReference type="EMBL" id="CM042046">
    <property type="protein sequence ID" value="KAI3676002.1"/>
    <property type="molecule type" value="Genomic_DNA"/>
</dbReference>
<evidence type="ECO:0000313" key="1">
    <source>
        <dbReference type="EMBL" id="KAI3676002.1"/>
    </source>
</evidence>
<name>A0ACB8XWX6_9ASTR</name>
<gene>
    <name evidence="1" type="ORF">L1987_85598</name>
</gene>